<gene>
    <name evidence="1" type="ORF">HNQ80_003151</name>
</gene>
<dbReference type="Proteomes" id="UP000579281">
    <property type="component" value="Unassembled WGS sequence"/>
</dbReference>
<accession>A0A841KTY3</accession>
<protein>
    <submittedName>
        <fullName evidence="1">Uncharacterized protein</fullName>
    </submittedName>
</protein>
<evidence type="ECO:0000313" key="2">
    <source>
        <dbReference type="Proteomes" id="UP000579281"/>
    </source>
</evidence>
<keyword evidence="2" id="KW-1185">Reference proteome</keyword>
<reference evidence="1 2" key="1">
    <citation type="submission" date="2020-08" db="EMBL/GenBank/DDBJ databases">
        <title>Genomic Encyclopedia of Type Strains, Phase IV (KMG-IV): sequencing the most valuable type-strain genomes for metagenomic binning, comparative biology and taxonomic classification.</title>
        <authorList>
            <person name="Goeker M."/>
        </authorList>
    </citation>
    <scope>NUCLEOTIDE SEQUENCE [LARGE SCALE GENOMIC DNA]</scope>
    <source>
        <strain evidence="1 2">DSM 103526</strain>
    </source>
</reference>
<sequence length="194" mass="21901">MNKKWKSVILIILVVVSFTAFKGGSSPKTIEEVINGLTSNPIIMIHEEKTATGSIAFYTRQGEDSLYTDFFRKGIKGWKYIYGGVRGDAKFFADKFGLTYDYSPNIEGTPFPIYFGIIGNSDIARVMVIEKKRGVEKEAKIIHGNNDTRIWLLYMNEFEGSEFEIVGLSSAGEELSRTKDDISPWFAEQKAIKQ</sequence>
<organism evidence="1 2">
    <name type="scientific">Anaerosolibacter carboniphilus</name>
    <dbReference type="NCBI Taxonomy" id="1417629"/>
    <lineage>
        <taxon>Bacteria</taxon>
        <taxon>Bacillati</taxon>
        <taxon>Bacillota</taxon>
        <taxon>Clostridia</taxon>
        <taxon>Peptostreptococcales</taxon>
        <taxon>Thermotaleaceae</taxon>
        <taxon>Anaerosolibacter</taxon>
    </lineage>
</organism>
<proteinExistence type="predicted"/>
<evidence type="ECO:0000313" key="1">
    <source>
        <dbReference type="EMBL" id="MBB6217046.1"/>
    </source>
</evidence>
<comment type="caution">
    <text evidence="1">The sequence shown here is derived from an EMBL/GenBank/DDBJ whole genome shotgun (WGS) entry which is preliminary data.</text>
</comment>
<name>A0A841KTY3_9FIRM</name>
<dbReference type="RefSeq" id="WP_184311564.1">
    <property type="nucleotide sequence ID" value="NZ_JACHEN010000019.1"/>
</dbReference>
<dbReference type="EMBL" id="JACHEN010000019">
    <property type="protein sequence ID" value="MBB6217046.1"/>
    <property type="molecule type" value="Genomic_DNA"/>
</dbReference>
<dbReference type="AlphaFoldDB" id="A0A841KTY3"/>